<reference evidence="2" key="1">
    <citation type="submission" date="2022-11" db="EMBL/GenBank/DDBJ databases">
        <authorList>
            <person name="Kikuchi T."/>
        </authorList>
    </citation>
    <scope>NUCLEOTIDE SEQUENCE</scope>
    <source>
        <strain evidence="2">PS1010</strain>
    </source>
</reference>
<dbReference type="AlphaFoldDB" id="A0A9P1N0W9"/>
<evidence type="ECO:0008006" key="4">
    <source>
        <dbReference type="Google" id="ProtNLM"/>
    </source>
</evidence>
<sequence length="137" mass="15210">MIFPILLLISLTSSTEFFIQGSMKCNLNSNFEVSLELLEEDLIYATSDLIKSKDLGVKASNVSHNFNIRGTYDEGDGILDDEYEPMLIIHHNCMSTPGAVGNVLRRFKSVPISTPAVNLTGLTFKLDDRKDLNTTPL</sequence>
<protein>
    <recommendedName>
        <fullName evidence="4">Transthyretin-like family protein</fullName>
    </recommendedName>
</protein>
<dbReference type="EMBL" id="CANHGI010000002">
    <property type="protein sequence ID" value="CAI5443606.1"/>
    <property type="molecule type" value="Genomic_DNA"/>
</dbReference>
<dbReference type="PANTHER" id="PTHR21479">
    <property type="match status" value="1"/>
</dbReference>
<comment type="caution">
    <text evidence="2">The sequence shown here is derived from an EMBL/GenBank/DDBJ whole genome shotgun (WGS) entry which is preliminary data.</text>
</comment>
<evidence type="ECO:0000313" key="2">
    <source>
        <dbReference type="EMBL" id="CAI5443606.1"/>
    </source>
</evidence>
<keyword evidence="1" id="KW-0732">Signal</keyword>
<evidence type="ECO:0000256" key="1">
    <source>
        <dbReference type="SAM" id="SignalP"/>
    </source>
</evidence>
<evidence type="ECO:0000313" key="3">
    <source>
        <dbReference type="Proteomes" id="UP001152747"/>
    </source>
</evidence>
<proteinExistence type="predicted"/>
<dbReference type="Gene3D" id="2.60.40.3330">
    <property type="match status" value="1"/>
</dbReference>
<feature type="signal peptide" evidence="1">
    <location>
        <begin position="1"/>
        <end position="17"/>
    </location>
</feature>
<gene>
    <name evidence="2" type="ORF">CAMP_LOCUS6243</name>
</gene>
<accession>A0A9P1N0W9</accession>
<organism evidence="2 3">
    <name type="scientific">Caenorhabditis angaria</name>
    <dbReference type="NCBI Taxonomy" id="860376"/>
    <lineage>
        <taxon>Eukaryota</taxon>
        <taxon>Metazoa</taxon>
        <taxon>Ecdysozoa</taxon>
        <taxon>Nematoda</taxon>
        <taxon>Chromadorea</taxon>
        <taxon>Rhabditida</taxon>
        <taxon>Rhabditina</taxon>
        <taxon>Rhabditomorpha</taxon>
        <taxon>Rhabditoidea</taxon>
        <taxon>Rhabditidae</taxon>
        <taxon>Peloderinae</taxon>
        <taxon>Caenorhabditis</taxon>
    </lineage>
</organism>
<dbReference type="InterPro" id="IPR038479">
    <property type="entry name" value="Transthyretin-like_sf"/>
</dbReference>
<feature type="chain" id="PRO_5040428187" description="Transthyretin-like family protein" evidence="1">
    <location>
        <begin position="18"/>
        <end position="137"/>
    </location>
</feature>
<keyword evidence="3" id="KW-1185">Reference proteome</keyword>
<dbReference type="Proteomes" id="UP001152747">
    <property type="component" value="Unassembled WGS sequence"/>
</dbReference>
<name>A0A9P1N0W9_9PELO</name>